<keyword evidence="5" id="KW-0472">Membrane</keyword>
<keyword evidence="5" id="KW-0812">Transmembrane</keyword>
<evidence type="ECO:0000256" key="2">
    <source>
        <dbReference type="ARBA" id="ARBA00022538"/>
    </source>
</evidence>
<evidence type="ECO:0000313" key="7">
    <source>
        <dbReference type="Proteomes" id="UP000827721"/>
    </source>
</evidence>
<keyword evidence="3" id="KW-0630">Potassium</keyword>
<name>A0ABQ8HLW0_9ROSI</name>
<keyword evidence="1" id="KW-0813">Transport</keyword>
<dbReference type="Proteomes" id="UP000827721">
    <property type="component" value="Unassembled WGS sequence"/>
</dbReference>
<proteinExistence type="predicted"/>
<keyword evidence="7" id="KW-1185">Reference proteome</keyword>
<dbReference type="EMBL" id="JAFEMO010000009">
    <property type="protein sequence ID" value="KAH7565350.1"/>
    <property type="molecule type" value="Genomic_DNA"/>
</dbReference>
<accession>A0ABQ8HLW0</accession>
<reference evidence="6 7" key="1">
    <citation type="submission" date="2021-02" db="EMBL/GenBank/DDBJ databases">
        <title>Plant Genome Project.</title>
        <authorList>
            <person name="Zhang R.-G."/>
        </authorList>
    </citation>
    <scope>NUCLEOTIDE SEQUENCE [LARGE SCALE GENOMIC DNA]</scope>
    <source>
        <tissue evidence="6">Leaves</tissue>
    </source>
</reference>
<evidence type="ECO:0000256" key="4">
    <source>
        <dbReference type="ARBA" id="ARBA00023065"/>
    </source>
</evidence>
<dbReference type="PANTHER" id="PTHR32468">
    <property type="entry name" value="CATION/H + ANTIPORTER"/>
    <property type="match status" value="1"/>
</dbReference>
<dbReference type="PANTHER" id="PTHR32468:SF108">
    <property type="entry name" value="CATION_H(+) ANTIPORTER 15-LIKE"/>
    <property type="match status" value="1"/>
</dbReference>
<feature type="transmembrane region" description="Helical" evidence="5">
    <location>
        <begin position="48"/>
        <end position="72"/>
    </location>
</feature>
<organism evidence="6 7">
    <name type="scientific">Xanthoceras sorbifolium</name>
    <dbReference type="NCBI Taxonomy" id="99658"/>
    <lineage>
        <taxon>Eukaryota</taxon>
        <taxon>Viridiplantae</taxon>
        <taxon>Streptophyta</taxon>
        <taxon>Embryophyta</taxon>
        <taxon>Tracheophyta</taxon>
        <taxon>Spermatophyta</taxon>
        <taxon>Magnoliopsida</taxon>
        <taxon>eudicotyledons</taxon>
        <taxon>Gunneridae</taxon>
        <taxon>Pentapetalae</taxon>
        <taxon>rosids</taxon>
        <taxon>malvids</taxon>
        <taxon>Sapindales</taxon>
        <taxon>Sapindaceae</taxon>
        <taxon>Xanthoceroideae</taxon>
        <taxon>Xanthoceras</taxon>
    </lineage>
</organism>
<dbReference type="InterPro" id="IPR050794">
    <property type="entry name" value="CPA2_transporter"/>
</dbReference>
<comment type="caution">
    <text evidence="6">The sequence shown here is derived from an EMBL/GenBank/DDBJ whole genome shotgun (WGS) entry which is preliminary data.</text>
</comment>
<protein>
    <submittedName>
        <fullName evidence="6">Uncharacterized protein</fullName>
    </submittedName>
</protein>
<feature type="transmembrane region" description="Helical" evidence="5">
    <location>
        <begin position="6"/>
        <end position="27"/>
    </location>
</feature>
<keyword evidence="5" id="KW-1133">Transmembrane helix</keyword>
<evidence type="ECO:0000256" key="5">
    <source>
        <dbReference type="SAM" id="Phobius"/>
    </source>
</evidence>
<evidence type="ECO:0000256" key="3">
    <source>
        <dbReference type="ARBA" id="ARBA00022958"/>
    </source>
</evidence>
<evidence type="ECO:0000313" key="6">
    <source>
        <dbReference type="EMBL" id="KAH7565350.1"/>
    </source>
</evidence>
<gene>
    <name evidence="6" type="ORF">JRO89_XS09G0192100</name>
</gene>
<keyword evidence="4" id="KW-0406">Ion transport</keyword>
<keyword evidence="2" id="KW-0633">Potassium transport</keyword>
<sequence>MIGSLSSLLCVNTSVWNAILLSFILNFKGVIEHNVILWLRMQKLVDDSYFTSFVLSIVAVNAIMSPLIQIFYKPELRLEDCLSFGNHPRRLHSMPSTGELRVLCCIHCEYNVNGMRSCTGTESSMTNSNERSCLSFPSSNRDRDNDLQALVAYHKRNATLCTQVLHSNTHKSASHIGSNDVHQLRGIAQATFADMYIDDDSVASVVHKRMLYDFKAQATD</sequence>
<evidence type="ECO:0000256" key="1">
    <source>
        <dbReference type="ARBA" id="ARBA00022448"/>
    </source>
</evidence>